<keyword evidence="3" id="KW-1185">Reference proteome</keyword>
<feature type="compositionally biased region" description="Basic residues" evidence="1">
    <location>
        <begin position="1007"/>
        <end position="1017"/>
    </location>
</feature>
<feature type="region of interest" description="Disordered" evidence="1">
    <location>
        <begin position="758"/>
        <end position="885"/>
    </location>
</feature>
<protein>
    <submittedName>
        <fullName evidence="2">Uncharacterized protein</fullName>
    </submittedName>
</protein>
<sequence length="1038" mass="116187">MNVACHRGISTGTFMDERETTMANYGRLSGPRVIAWHQQTAGDAFNVLWSVFCADRTLFFGRHLRPKSSTMSDASPTFFRRWTLGFQIDDRPSLGGPTKIAFVDSMHVFHQPAVDENSAEEGNSACWPHTKRRSGRRVVGGVALDGGIHFVILCIKKGTGSIIIQIILLTIGYNHHTGYNIDQYARYFQYSLLLHFLTYTTYYTCMRKPTDFSPMSNHQLLLKASGSDVRRAVSPTMMSSRNQHADYSHFIRITSCPPRPNCEKPSKQPLPPIPLWHRKIPKFGKKTPKPILCIPIEPHRIDQGNSFGYLKNEFLKKLFPHFLRYLVWNVWIRQIVQDHQQSETQVLFFFQTPVPISRAMKTQVERNKRFRCYSFVRVKIRHYHQDQEKTRLKLLLNDYGKTKIIVFTIADFEIPFCLEYARIFQFFGLYLLSKPNLELGRRPILSIGSRLCRTGFTSNEPPVMWLQLLFTIPLLLDLREIFGQEDLEIVGSDNHFIYHQNPPKIGAYPQPTNFKPYPQPPPAKVQEDGRAAEETGFYRSTGEFGSDFEKPNFDKPEFGKPDFDKSDFELEGPPKIDFPVKTVQKFTDADGNVKIITSYSNRDDNPLPIYKDTALREKGLEQARNSDADHLQQQARMAPKLHPTVSSSVMPPYASQIEPRRSKPAKQEFSTTKSVKLPNQDGHLFANQHEITSTDGQSSSYNQKASFQKNYKKKPKTAKVANGGDNKVDTKAEISSVPLEVAGSSYISDVDDGPSFDGYAGGSSSFSSGGGGIEHSDYGGGGGEGGGEVYDGGSYDDHGPEDHDGGGAHHHGGGGHHHHGGHHHGHSHGQSFKKGHGSSHHHADKASKGEEGGKGFKKQEKYEKGHSETHGHEEEKGGKKEESGAKAGHLVEGNEYAKGHKEGHGSKGSKHGHSKGHKKGHKTKGFRTVHHKDEYKKDEVFYDEEHDAGHHKGHGQDHQAHKHAKGGSKKKGHLNSGYKHAKKGHKADQEKGHSYKGAKGHSGSHGSQHHHSHHSHHDKAAGHKGGEAHGHEHHKKGH</sequence>
<gene>
    <name evidence="2" type="ORF">NTEN_LOCUS9008</name>
</gene>
<feature type="compositionally biased region" description="Basic residues" evidence="1">
    <location>
        <begin position="907"/>
        <end position="930"/>
    </location>
</feature>
<dbReference type="AlphaFoldDB" id="A0A6H5GME5"/>
<name>A0A6H5GME5_9HEMI</name>
<dbReference type="EMBL" id="CADCXU010013505">
    <property type="protein sequence ID" value="CAB0003481.1"/>
    <property type="molecule type" value="Genomic_DNA"/>
</dbReference>
<feature type="compositionally biased region" description="Basic residues" evidence="1">
    <location>
        <begin position="960"/>
        <end position="985"/>
    </location>
</feature>
<feature type="compositionally biased region" description="Basic and acidic residues" evidence="1">
    <location>
        <begin position="1018"/>
        <end position="1030"/>
    </location>
</feature>
<feature type="compositionally biased region" description="Basic and acidic residues" evidence="1">
    <location>
        <begin position="844"/>
        <end position="884"/>
    </location>
</feature>
<reference evidence="2 3" key="1">
    <citation type="submission" date="2020-02" db="EMBL/GenBank/DDBJ databases">
        <authorList>
            <person name="Ferguson B K."/>
        </authorList>
    </citation>
    <scope>NUCLEOTIDE SEQUENCE [LARGE SCALE GENOMIC DNA]</scope>
</reference>
<accession>A0A6H5GME5</accession>
<feature type="compositionally biased region" description="Basic and acidic residues" evidence="1">
    <location>
        <begin position="947"/>
        <end position="959"/>
    </location>
</feature>
<proteinExistence type="predicted"/>
<dbReference type="Pfam" id="PF16009">
    <property type="entry name" value="DUF4779"/>
    <property type="match status" value="1"/>
</dbReference>
<feature type="compositionally biased region" description="Basic residues" evidence="1">
    <location>
        <begin position="808"/>
        <end position="843"/>
    </location>
</feature>
<organism evidence="2 3">
    <name type="scientific">Nesidiocoris tenuis</name>
    <dbReference type="NCBI Taxonomy" id="355587"/>
    <lineage>
        <taxon>Eukaryota</taxon>
        <taxon>Metazoa</taxon>
        <taxon>Ecdysozoa</taxon>
        <taxon>Arthropoda</taxon>
        <taxon>Hexapoda</taxon>
        <taxon>Insecta</taxon>
        <taxon>Pterygota</taxon>
        <taxon>Neoptera</taxon>
        <taxon>Paraneoptera</taxon>
        <taxon>Hemiptera</taxon>
        <taxon>Heteroptera</taxon>
        <taxon>Panheteroptera</taxon>
        <taxon>Cimicomorpha</taxon>
        <taxon>Miridae</taxon>
        <taxon>Dicyphina</taxon>
        <taxon>Nesidiocoris</taxon>
    </lineage>
</organism>
<dbReference type="OrthoDB" id="6432502at2759"/>
<dbReference type="Proteomes" id="UP000479000">
    <property type="component" value="Unassembled WGS sequence"/>
</dbReference>
<evidence type="ECO:0000313" key="2">
    <source>
        <dbReference type="EMBL" id="CAB0003481.1"/>
    </source>
</evidence>
<dbReference type="InterPro" id="IPR031959">
    <property type="entry name" value="DUF4779"/>
</dbReference>
<feature type="region of interest" description="Disordered" evidence="1">
    <location>
        <begin position="897"/>
        <end position="932"/>
    </location>
</feature>
<evidence type="ECO:0000313" key="3">
    <source>
        <dbReference type="Proteomes" id="UP000479000"/>
    </source>
</evidence>
<feature type="compositionally biased region" description="Polar residues" evidence="1">
    <location>
        <begin position="689"/>
        <end position="709"/>
    </location>
</feature>
<feature type="compositionally biased region" description="Basic and acidic residues" evidence="1">
    <location>
        <begin position="795"/>
        <end position="807"/>
    </location>
</feature>
<evidence type="ECO:0000256" key="1">
    <source>
        <dbReference type="SAM" id="MobiDB-lite"/>
    </source>
</evidence>
<feature type="region of interest" description="Disordered" evidence="1">
    <location>
        <begin position="947"/>
        <end position="1038"/>
    </location>
</feature>
<feature type="region of interest" description="Disordered" evidence="1">
    <location>
        <begin position="655"/>
        <end position="728"/>
    </location>
</feature>
<feature type="compositionally biased region" description="Gly residues" evidence="1">
    <location>
        <begin position="768"/>
        <end position="790"/>
    </location>
</feature>